<dbReference type="InterPro" id="IPR029044">
    <property type="entry name" value="Nucleotide-diphossugar_trans"/>
</dbReference>
<dbReference type="Gene3D" id="3.90.550.10">
    <property type="entry name" value="Spore Coat Polysaccharide Biosynthesis Protein SpsA, Chain A"/>
    <property type="match status" value="1"/>
</dbReference>
<evidence type="ECO:0000256" key="5">
    <source>
        <dbReference type="ARBA" id="ARBA00022679"/>
    </source>
</evidence>
<dbReference type="Proteomes" id="UP000008793">
    <property type="component" value="Plasmid pEB102"/>
</dbReference>
<keyword evidence="10" id="KW-0614">Plasmid</keyword>
<evidence type="ECO:0000256" key="1">
    <source>
        <dbReference type="ARBA" id="ARBA00001946"/>
    </source>
</evidence>
<dbReference type="eggNOG" id="COG1442">
    <property type="taxonomic scope" value="Bacteria"/>
</dbReference>
<keyword evidence="5 10" id="KW-0808">Transferase</keyword>
<dbReference type="KEGG" id="ebi:EbC_pEb10200120"/>
<dbReference type="Pfam" id="PF01501">
    <property type="entry name" value="Glyco_transf_8"/>
    <property type="match status" value="1"/>
</dbReference>
<dbReference type="CDD" id="cd04194">
    <property type="entry name" value="GT8_A4GalT_like"/>
    <property type="match status" value="1"/>
</dbReference>
<evidence type="ECO:0000256" key="8">
    <source>
        <dbReference type="ARBA" id="ARBA00022985"/>
    </source>
</evidence>
<feature type="domain" description="Glycosyl transferase family 8 C-terminal" evidence="9">
    <location>
        <begin position="267"/>
        <end position="317"/>
    </location>
</feature>
<gene>
    <name evidence="10" type="ordered locus">EbC_pEb10200120</name>
</gene>
<sequence length="322" mass="37504">MEQLNLSAVKTQVICDSDGNRHIFFGVDNEFVSHALITIMSLIDNAGESLYQFHIISSELNDADTTRIKKILDGTPHGLTYHHVGDELFSLLPTTSLFTKATYYRLLAPLLLPDADKVLYLDADMVCLNSPEELWTIPTGDNDIALVVSESDILKDELVRNAGLIGTSYFNAGMMLIDVARWNRSHISEKAFDLLNNREIRLKYLDQDALNIVLEGSVRYVSRRFNYIEMLAHNEHGYRTDVPSDTCILHYAGADKPWHEWNQQQVCKYYRNIYRRSPLAEHPLYLPKNHSQAKRMYKTMFRNRQLLRAVYWRIRYYQMRYL</sequence>
<geneLocation type="plasmid" evidence="10 11">
    <name>pEB102</name>
</geneLocation>
<name>D8MJA2_ERWBE</name>
<comment type="pathway">
    <text evidence="2">Bacterial outer membrane biogenesis; LPS core biosynthesis.</text>
</comment>
<comment type="cofactor">
    <cofactor evidence="1">
        <name>Mg(2+)</name>
        <dbReference type="ChEBI" id="CHEBI:18420"/>
    </cofactor>
</comment>
<keyword evidence="8" id="KW-0448">Lipopolysaccharide biosynthesis</keyword>
<reference evidence="10 11" key="1">
    <citation type="journal article" date="2010" name="BMC Genomics">
        <title>Genome comparison of the epiphytic bacteria Erwinia billingiae and E. tasmaniensis with the pear pathogen E. pyrifoliae.</title>
        <authorList>
            <person name="Kube M."/>
            <person name="Migdoll A.M."/>
            <person name="Gehring I."/>
            <person name="Heitmann K."/>
            <person name="Mayer Y."/>
            <person name="Kuhl H."/>
            <person name="Knaust F."/>
            <person name="Geider K."/>
            <person name="Reinhardt R."/>
        </authorList>
    </citation>
    <scope>NUCLEOTIDE SEQUENCE [LARGE SCALE GENOMIC DNA]</scope>
    <source>
        <strain evidence="10 11">Eb661</strain>
        <plasmid evidence="10">pEB102</plasmid>
    </source>
</reference>
<accession>D8MJA2</accession>
<dbReference type="SUPFAM" id="SSF53448">
    <property type="entry name" value="Nucleotide-diphospho-sugar transferases"/>
    <property type="match status" value="1"/>
</dbReference>
<dbReference type="InterPro" id="IPR002495">
    <property type="entry name" value="Glyco_trans_8"/>
</dbReference>
<dbReference type="EC" id="2.4.1.44" evidence="10"/>
<dbReference type="PANTHER" id="PTHR13778:SF47">
    <property type="entry name" value="LIPOPOLYSACCHARIDE 1,3-GALACTOSYLTRANSFERASE"/>
    <property type="match status" value="1"/>
</dbReference>
<dbReference type="InterPro" id="IPR013645">
    <property type="entry name" value="Glyco_transf_8N"/>
</dbReference>
<keyword evidence="4 10" id="KW-0328">Glycosyltransferase</keyword>
<evidence type="ECO:0000256" key="6">
    <source>
        <dbReference type="ARBA" id="ARBA00022723"/>
    </source>
</evidence>
<dbReference type="HOGENOM" id="CLU_050833_5_0_6"/>
<keyword evidence="7" id="KW-0460">Magnesium</keyword>
<comment type="similarity">
    <text evidence="3">Belongs to the glycosyltransferase 8 family.</text>
</comment>
<evidence type="ECO:0000256" key="4">
    <source>
        <dbReference type="ARBA" id="ARBA00022676"/>
    </source>
</evidence>
<evidence type="ECO:0000256" key="2">
    <source>
        <dbReference type="ARBA" id="ARBA00004713"/>
    </source>
</evidence>
<evidence type="ECO:0000313" key="11">
    <source>
        <dbReference type="Proteomes" id="UP000008793"/>
    </source>
</evidence>
<keyword evidence="6" id="KW-0479">Metal-binding</keyword>
<protein>
    <submittedName>
        <fullName evidence="10">Lipopolysaccharide 1,3-galactosyltransferase</fullName>
        <ecNumber evidence="10">2.4.1.44</ecNumber>
    </submittedName>
</protein>
<evidence type="ECO:0000313" key="10">
    <source>
        <dbReference type="EMBL" id="CAX53290.1"/>
    </source>
</evidence>
<dbReference type="PANTHER" id="PTHR13778">
    <property type="entry name" value="GLYCOSYLTRANSFERASE 8 DOMAIN-CONTAINING PROTEIN"/>
    <property type="match status" value="1"/>
</dbReference>
<dbReference type="InterPro" id="IPR050748">
    <property type="entry name" value="Glycosyltrans_8_dom-fam"/>
</dbReference>
<dbReference type="RefSeq" id="WP_013199726.1">
    <property type="nucleotide sequence ID" value="NC_014304.1"/>
</dbReference>
<organism evidence="11">
    <name type="scientific">Erwinia billingiae (strain Eb661)</name>
    <dbReference type="NCBI Taxonomy" id="634500"/>
    <lineage>
        <taxon>Bacteria</taxon>
        <taxon>Pseudomonadati</taxon>
        <taxon>Pseudomonadota</taxon>
        <taxon>Gammaproteobacteria</taxon>
        <taxon>Enterobacterales</taxon>
        <taxon>Erwiniaceae</taxon>
        <taxon>Erwinia</taxon>
    </lineage>
</organism>
<evidence type="ECO:0000256" key="3">
    <source>
        <dbReference type="ARBA" id="ARBA00006351"/>
    </source>
</evidence>
<dbReference type="GO" id="GO:0046872">
    <property type="term" value="F:metal ion binding"/>
    <property type="evidence" value="ECO:0007669"/>
    <property type="project" value="UniProtKB-KW"/>
</dbReference>
<evidence type="ECO:0000256" key="7">
    <source>
        <dbReference type="ARBA" id="ARBA00022842"/>
    </source>
</evidence>
<evidence type="ECO:0000259" key="9">
    <source>
        <dbReference type="Pfam" id="PF08437"/>
    </source>
</evidence>
<dbReference type="Pfam" id="PF08437">
    <property type="entry name" value="Glyco_transf_8C"/>
    <property type="match status" value="1"/>
</dbReference>
<dbReference type="CAZy" id="GT8">
    <property type="family name" value="Glycosyltransferase Family 8"/>
</dbReference>
<dbReference type="EMBL" id="FP236826">
    <property type="protein sequence ID" value="CAX53290.1"/>
    <property type="molecule type" value="Genomic_DNA"/>
</dbReference>
<dbReference type="AlphaFoldDB" id="D8MJA2"/>
<keyword evidence="11" id="KW-1185">Reference proteome</keyword>
<dbReference type="GO" id="GO:0008918">
    <property type="term" value="F:lipopolysaccharide 3-alpha-galactosyltransferase activity"/>
    <property type="evidence" value="ECO:0007669"/>
    <property type="project" value="UniProtKB-EC"/>
</dbReference>
<dbReference type="GeneID" id="90509730"/>
<proteinExistence type="inferred from homology"/>